<feature type="transmembrane region" description="Helical" evidence="6">
    <location>
        <begin position="186"/>
        <end position="204"/>
    </location>
</feature>
<name>A0AAV7FG94_ARIFI</name>
<accession>A0AAV7FG94</accession>
<dbReference type="PANTHER" id="PTHR46285">
    <property type="entry name" value="PROTEINASE INHIBITOR I4, SERPIN (DUF716)-RELATED"/>
    <property type="match status" value="1"/>
</dbReference>
<comment type="similarity">
    <text evidence="2">Belongs to the TMEM45 family.</text>
</comment>
<comment type="caution">
    <text evidence="7">The sequence shown here is derived from an EMBL/GenBank/DDBJ whole genome shotgun (WGS) entry which is preliminary data.</text>
</comment>
<evidence type="ECO:0000313" key="8">
    <source>
        <dbReference type="Proteomes" id="UP000825729"/>
    </source>
</evidence>
<keyword evidence="5 6" id="KW-0472">Membrane</keyword>
<feature type="transmembrane region" description="Helical" evidence="6">
    <location>
        <begin position="153"/>
        <end position="174"/>
    </location>
</feature>
<reference evidence="7 8" key="1">
    <citation type="submission" date="2021-07" db="EMBL/GenBank/DDBJ databases">
        <title>The Aristolochia fimbriata genome: insights into angiosperm evolution, floral development and chemical biosynthesis.</title>
        <authorList>
            <person name="Jiao Y."/>
        </authorList>
    </citation>
    <scope>NUCLEOTIDE SEQUENCE [LARGE SCALE GENOMIC DNA]</scope>
    <source>
        <strain evidence="7">IBCAS-2021</strain>
        <tissue evidence="7">Leaf</tissue>
    </source>
</reference>
<evidence type="ECO:0000256" key="5">
    <source>
        <dbReference type="ARBA" id="ARBA00023136"/>
    </source>
</evidence>
<dbReference type="InterPro" id="IPR006904">
    <property type="entry name" value="DUF716"/>
</dbReference>
<feature type="transmembrane region" description="Helical" evidence="6">
    <location>
        <begin position="6"/>
        <end position="23"/>
    </location>
</feature>
<evidence type="ECO:0000256" key="3">
    <source>
        <dbReference type="ARBA" id="ARBA00022692"/>
    </source>
</evidence>
<evidence type="ECO:0000256" key="6">
    <source>
        <dbReference type="SAM" id="Phobius"/>
    </source>
</evidence>
<evidence type="ECO:0000313" key="7">
    <source>
        <dbReference type="EMBL" id="KAG9459861.1"/>
    </source>
</evidence>
<keyword evidence="3 6" id="KW-0812">Transmembrane</keyword>
<comment type="subcellular location">
    <subcellularLocation>
        <location evidence="1">Membrane</location>
        <topology evidence="1">Multi-pass membrane protein</topology>
    </subcellularLocation>
</comment>
<proteinExistence type="inferred from homology"/>
<organism evidence="7 8">
    <name type="scientific">Aristolochia fimbriata</name>
    <name type="common">White veined hardy Dutchman's pipe vine</name>
    <dbReference type="NCBI Taxonomy" id="158543"/>
    <lineage>
        <taxon>Eukaryota</taxon>
        <taxon>Viridiplantae</taxon>
        <taxon>Streptophyta</taxon>
        <taxon>Embryophyta</taxon>
        <taxon>Tracheophyta</taxon>
        <taxon>Spermatophyta</taxon>
        <taxon>Magnoliopsida</taxon>
        <taxon>Magnoliidae</taxon>
        <taxon>Piperales</taxon>
        <taxon>Aristolochiaceae</taxon>
        <taxon>Aristolochia</taxon>
    </lineage>
</organism>
<evidence type="ECO:0000256" key="4">
    <source>
        <dbReference type="ARBA" id="ARBA00022989"/>
    </source>
</evidence>
<feature type="transmembrane region" description="Helical" evidence="6">
    <location>
        <begin position="244"/>
        <end position="264"/>
    </location>
</feature>
<evidence type="ECO:0000256" key="2">
    <source>
        <dbReference type="ARBA" id="ARBA00006948"/>
    </source>
</evidence>
<dbReference type="Proteomes" id="UP000825729">
    <property type="component" value="Unassembled WGS sequence"/>
</dbReference>
<dbReference type="EMBL" id="JAINDJ010000002">
    <property type="protein sequence ID" value="KAG9459861.1"/>
    <property type="molecule type" value="Genomic_DNA"/>
</dbReference>
<dbReference type="Pfam" id="PF04819">
    <property type="entry name" value="DUF716"/>
    <property type="match status" value="1"/>
</dbReference>
<dbReference type="AlphaFoldDB" id="A0AAV7FG94"/>
<gene>
    <name evidence="7" type="ORF">H6P81_004369</name>
</gene>
<protein>
    <submittedName>
        <fullName evidence="7">Uncharacterized protein</fullName>
    </submittedName>
</protein>
<sequence>MGIVVGHVAQGLGFLLVGLWHLFNHAKLHAQRPNSFNSSPWFPSPFFARHLELYLIMAATSTFISTELFLGQTSHQPLDPDGTIPYNHLHNFEHSTISFSFFAYAALAVVFDRVLRPPAREALTQSLAALAFAQELLLFHLHSTDHVGVEGRYHALLQLVVFVSVVTTLMGIRYPGSFLTGFVRSVSVAFQGVWLVVLGVMIWTPSLVPKGCALYREEGRLVTRCDSQGALDRAKSLANLQFCWVSWGMAILAVVFYLVVVKLYGGGGGGGEAANRRYEAANEEDDDDVEEYYWMKTRNELETKRFLQMGIMSSTVSVSKDLER</sequence>
<dbReference type="GO" id="GO:0016020">
    <property type="term" value="C:membrane"/>
    <property type="evidence" value="ECO:0007669"/>
    <property type="project" value="UniProtKB-SubCell"/>
</dbReference>
<keyword evidence="8" id="KW-1185">Reference proteome</keyword>
<keyword evidence="4 6" id="KW-1133">Transmembrane helix</keyword>
<dbReference type="PANTHER" id="PTHR46285:SF3">
    <property type="entry name" value="PROTEINASE INHIBITOR I4, SERPIN (DUF716)"/>
    <property type="match status" value="1"/>
</dbReference>
<evidence type="ECO:0000256" key="1">
    <source>
        <dbReference type="ARBA" id="ARBA00004141"/>
    </source>
</evidence>